<dbReference type="EMBL" id="JAUIQD010000002">
    <property type="protein sequence ID" value="KAK3360538.1"/>
    <property type="molecule type" value="Genomic_DNA"/>
</dbReference>
<dbReference type="Proteomes" id="UP001275084">
    <property type="component" value="Unassembled WGS sequence"/>
</dbReference>
<comment type="caution">
    <text evidence="1">The sequence shown here is derived from an EMBL/GenBank/DDBJ whole genome shotgun (WGS) entry which is preliminary data.</text>
</comment>
<keyword evidence="2" id="KW-1185">Reference proteome</keyword>
<evidence type="ECO:0000313" key="2">
    <source>
        <dbReference type="Proteomes" id="UP001275084"/>
    </source>
</evidence>
<evidence type="ECO:0000313" key="1">
    <source>
        <dbReference type="EMBL" id="KAK3360538.1"/>
    </source>
</evidence>
<name>A0AAJ0HST3_9PEZI</name>
<dbReference type="AlphaFoldDB" id="A0AAJ0HST3"/>
<sequence length="182" mass="20093">MPTLASGDFIPSYIIPPFLPSSPIPADKSRRKSLCVCACVCVCLTSSDNRTVGITIFKSNLLKFDDVKRICQTCTLAGFRAMVQAGPAKPFRFVYISSSGTERDQTKRPLLMTEYLLMRARPRTRSSHSLPLRSSRGRCRHAWPSLLWLLATSILRALSGAPCCAGPMSARASASRSWLPPW</sequence>
<organism evidence="1 2">
    <name type="scientific">Lasiosphaeria hispida</name>
    <dbReference type="NCBI Taxonomy" id="260671"/>
    <lineage>
        <taxon>Eukaryota</taxon>
        <taxon>Fungi</taxon>
        <taxon>Dikarya</taxon>
        <taxon>Ascomycota</taxon>
        <taxon>Pezizomycotina</taxon>
        <taxon>Sordariomycetes</taxon>
        <taxon>Sordariomycetidae</taxon>
        <taxon>Sordariales</taxon>
        <taxon>Lasiosphaeriaceae</taxon>
        <taxon>Lasiosphaeria</taxon>
    </lineage>
</organism>
<reference evidence="1" key="2">
    <citation type="submission" date="2023-06" db="EMBL/GenBank/DDBJ databases">
        <authorList>
            <consortium name="Lawrence Berkeley National Laboratory"/>
            <person name="Haridas S."/>
            <person name="Hensen N."/>
            <person name="Bonometti L."/>
            <person name="Westerberg I."/>
            <person name="Brannstrom I.O."/>
            <person name="Guillou S."/>
            <person name="Cros-Aarteil S."/>
            <person name="Calhoun S."/>
            <person name="Kuo A."/>
            <person name="Mondo S."/>
            <person name="Pangilinan J."/>
            <person name="Riley R."/>
            <person name="Labutti K."/>
            <person name="Andreopoulos B."/>
            <person name="Lipzen A."/>
            <person name="Chen C."/>
            <person name="Yanf M."/>
            <person name="Daum C."/>
            <person name="Ng V."/>
            <person name="Clum A."/>
            <person name="Steindorff A."/>
            <person name="Ohm R."/>
            <person name="Martin F."/>
            <person name="Silar P."/>
            <person name="Natvig D."/>
            <person name="Lalanne C."/>
            <person name="Gautier V."/>
            <person name="Ament-Velasquez S.L."/>
            <person name="Kruys A."/>
            <person name="Hutchinson M.I."/>
            <person name="Powell A.J."/>
            <person name="Barry K."/>
            <person name="Miller A.N."/>
            <person name="Grigoriev I.V."/>
            <person name="Debuchy R."/>
            <person name="Gladieux P."/>
            <person name="Thoren M.H."/>
            <person name="Johannesson H."/>
        </authorList>
    </citation>
    <scope>NUCLEOTIDE SEQUENCE</scope>
    <source>
        <strain evidence="1">CBS 955.72</strain>
    </source>
</reference>
<accession>A0AAJ0HST3</accession>
<reference evidence="1" key="1">
    <citation type="journal article" date="2023" name="Mol. Phylogenet. Evol.">
        <title>Genome-scale phylogeny and comparative genomics of the fungal order Sordariales.</title>
        <authorList>
            <person name="Hensen N."/>
            <person name="Bonometti L."/>
            <person name="Westerberg I."/>
            <person name="Brannstrom I.O."/>
            <person name="Guillou S."/>
            <person name="Cros-Aarteil S."/>
            <person name="Calhoun S."/>
            <person name="Haridas S."/>
            <person name="Kuo A."/>
            <person name="Mondo S."/>
            <person name="Pangilinan J."/>
            <person name="Riley R."/>
            <person name="LaButti K."/>
            <person name="Andreopoulos B."/>
            <person name="Lipzen A."/>
            <person name="Chen C."/>
            <person name="Yan M."/>
            <person name="Daum C."/>
            <person name="Ng V."/>
            <person name="Clum A."/>
            <person name="Steindorff A."/>
            <person name="Ohm R.A."/>
            <person name="Martin F."/>
            <person name="Silar P."/>
            <person name="Natvig D.O."/>
            <person name="Lalanne C."/>
            <person name="Gautier V."/>
            <person name="Ament-Velasquez S.L."/>
            <person name="Kruys A."/>
            <person name="Hutchinson M.I."/>
            <person name="Powell A.J."/>
            <person name="Barry K."/>
            <person name="Miller A.N."/>
            <person name="Grigoriev I.V."/>
            <person name="Debuchy R."/>
            <person name="Gladieux P."/>
            <person name="Hiltunen Thoren M."/>
            <person name="Johannesson H."/>
        </authorList>
    </citation>
    <scope>NUCLEOTIDE SEQUENCE</scope>
    <source>
        <strain evidence="1">CBS 955.72</strain>
    </source>
</reference>
<protein>
    <submittedName>
        <fullName evidence="1">Uncharacterized protein</fullName>
    </submittedName>
</protein>
<gene>
    <name evidence="1" type="ORF">B0T25DRAFT_535841</name>
</gene>
<proteinExistence type="predicted"/>